<dbReference type="Gene3D" id="3.40.50.620">
    <property type="entry name" value="HUPs"/>
    <property type="match status" value="1"/>
</dbReference>
<keyword evidence="2 7" id="KW-0436">Ligase</keyword>
<comment type="subcellular location">
    <subcellularLocation>
        <location evidence="7">Cytoplasm</location>
    </subcellularLocation>
</comment>
<organism evidence="11 12">
    <name type="scientific">Achromobacter agilis</name>
    <dbReference type="NCBI Taxonomy" id="1353888"/>
    <lineage>
        <taxon>Bacteria</taxon>
        <taxon>Pseudomonadati</taxon>
        <taxon>Pseudomonadota</taxon>
        <taxon>Betaproteobacteria</taxon>
        <taxon>Burkholderiales</taxon>
        <taxon>Alcaligenaceae</taxon>
        <taxon>Achromobacter</taxon>
    </lineage>
</organism>
<dbReference type="GO" id="GO:0005737">
    <property type="term" value="C:cytoplasm"/>
    <property type="evidence" value="ECO:0007669"/>
    <property type="project" value="UniProtKB-SubCell"/>
</dbReference>
<feature type="domain" description="tRNA(Ile)-lysidine/2-thiocytidine synthase N-terminal" evidence="9">
    <location>
        <begin position="45"/>
        <end position="228"/>
    </location>
</feature>
<evidence type="ECO:0000313" key="11">
    <source>
        <dbReference type="EMBL" id="SSW65158.1"/>
    </source>
</evidence>
<dbReference type="InterPro" id="IPR014729">
    <property type="entry name" value="Rossmann-like_a/b/a_fold"/>
</dbReference>
<evidence type="ECO:0000256" key="1">
    <source>
        <dbReference type="ARBA" id="ARBA00022490"/>
    </source>
</evidence>
<proteinExistence type="inferred from homology"/>
<dbReference type="Pfam" id="PF01171">
    <property type="entry name" value="ATP_bind_3"/>
    <property type="match status" value="1"/>
</dbReference>
<keyword evidence="4 7" id="KW-0547">Nucleotide-binding</keyword>
<dbReference type="Proteomes" id="UP000289184">
    <property type="component" value="Unassembled WGS sequence"/>
</dbReference>
<dbReference type="InterPro" id="IPR015262">
    <property type="entry name" value="tRNA_Ile_lys_synt_subst-bd"/>
</dbReference>
<evidence type="ECO:0000256" key="6">
    <source>
        <dbReference type="ARBA" id="ARBA00048539"/>
    </source>
</evidence>
<dbReference type="Pfam" id="PF09179">
    <property type="entry name" value="TilS"/>
    <property type="match status" value="1"/>
</dbReference>
<evidence type="ECO:0000259" key="9">
    <source>
        <dbReference type="Pfam" id="PF01171"/>
    </source>
</evidence>
<feature type="domain" description="tRNA(Ile)-lysidine synthase substrate-binding" evidence="10">
    <location>
        <begin position="280"/>
        <end position="349"/>
    </location>
</feature>
<comment type="domain">
    <text evidence="7">The N-terminal region contains the highly conserved SGGXDS motif, predicted to be a P-loop motif involved in ATP binding.</text>
</comment>
<evidence type="ECO:0000256" key="3">
    <source>
        <dbReference type="ARBA" id="ARBA00022694"/>
    </source>
</evidence>
<feature type="region of interest" description="Disordered" evidence="8">
    <location>
        <begin position="1"/>
        <end position="20"/>
    </location>
</feature>
<evidence type="ECO:0000256" key="2">
    <source>
        <dbReference type="ARBA" id="ARBA00022598"/>
    </source>
</evidence>
<dbReference type="EMBL" id="UFQB01000006">
    <property type="protein sequence ID" value="SSW65158.1"/>
    <property type="molecule type" value="Genomic_DNA"/>
</dbReference>
<evidence type="ECO:0000256" key="5">
    <source>
        <dbReference type="ARBA" id="ARBA00022840"/>
    </source>
</evidence>
<dbReference type="GO" id="GO:0005524">
    <property type="term" value="F:ATP binding"/>
    <property type="evidence" value="ECO:0007669"/>
    <property type="project" value="UniProtKB-UniRule"/>
</dbReference>
<dbReference type="InterPro" id="IPR012094">
    <property type="entry name" value="tRNA_Ile_lys_synt"/>
</dbReference>
<dbReference type="GO" id="GO:0032267">
    <property type="term" value="F:tRNA(Ile)-lysidine synthase activity"/>
    <property type="evidence" value="ECO:0007669"/>
    <property type="project" value="UniProtKB-EC"/>
</dbReference>
<dbReference type="Gene3D" id="1.20.59.20">
    <property type="match status" value="1"/>
</dbReference>
<dbReference type="SUPFAM" id="SSF52402">
    <property type="entry name" value="Adenine nucleotide alpha hydrolases-like"/>
    <property type="match status" value="1"/>
</dbReference>
<dbReference type="InterPro" id="IPR011063">
    <property type="entry name" value="TilS/TtcA_N"/>
</dbReference>
<keyword evidence="5 7" id="KW-0067">ATP-binding</keyword>
<feature type="binding site" evidence="7">
    <location>
        <begin position="50"/>
        <end position="55"/>
    </location>
    <ligand>
        <name>ATP</name>
        <dbReference type="ChEBI" id="CHEBI:30616"/>
    </ligand>
</feature>
<dbReference type="SUPFAM" id="SSF82829">
    <property type="entry name" value="MesJ substrate recognition domain-like"/>
    <property type="match status" value="1"/>
</dbReference>
<evidence type="ECO:0000313" key="12">
    <source>
        <dbReference type="Proteomes" id="UP000289184"/>
    </source>
</evidence>
<sequence length="367" mass="39725">MTARQAPDAPDRAEAGAFHPLPLSPDLAGALRRALLALPERPERVGVAVSGGADSAMLAVHAAAVGRELGIGIALFHVHHGLMADADEWGRQVRALAGLLALPVFEARVQVELAGGKGIEAAARDARYAALAQLARGQGTSHVLLAHHRNDQAETVILRLLRGTGLSGMAAMAPVSQRDGVAYVRPWLDIGREAILRAAEAVEAACGWRPVQDPTNADPRYTRAALRQLLAPVLDARWPGWRAIVVRHARHMADAAEILDEVAREDFAALEPSPDGASFSLRAWRGLSEARQAHVLRHWLERNGARMPTDARMRDLLRQLRGLHSLGHDRQLRVEQAGHVIRCHRGRVWVEPREPGAAAHTPGNSPD</sequence>
<dbReference type="NCBIfam" id="TIGR02432">
    <property type="entry name" value="lysidine_TilS_N"/>
    <property type="match status" value="1"/>
</dbReference>
<evidence type="ECO:0000256" key="4">
    <source>
        <dbReference type="ARBA" id="ARBA00022741"/>
    </source>
</evidence>
<name>A0A446CBC2_9BURK</name>
<keyword evidence="3 7" id="KW-0819">tRNA processing</keyword>
<protein>
    <recommendedName>
        <fullName evidence="7">tRNA(Ile)-lysidine synthase</fullName>
        <ecNumber evidence="7">6.3.4.19</ecNumber>
    </recommendedName>
    <alternativeName>
        <fullName evidence="7">tRNA(Ile)-2-lysyl-cytidine synthase</fullName>
    </alternativeName>
    <alternativeName>
        <fullName evidence="7">tRNA(Ile)-lysidine synthetase</fullName>
    </alternativeName>
</protein>
<dbReference type="InterPro" id="IPR012795">
    <property type="entry name" value="tRNA_Ile_lys_synt_N"/>
</dbReference>
<evidence type="ECO:0000256" key="8">
    <source>
        <dbReference type="SAM" id="MobiDB-lite"/>
    </source>
</evidence>
<dbReference type="CDD" id="cd01992">
    <property type="entry name" value="TilS_N"/>
    <property type="match status" value="1"/>
</dbReference>
<dbReference type="PANTHER" id="PTHR43033">
    <property type="entry name" value="TRNA(ILE)-LYSIDINE SYNTHASE-RELATED"/>
    <property type="match status" value="1"/>
</dbReference>
<dbReference type="HAMAP" id="MF_01161">
    <property type="entry name" value="tRNA_Ile_lys_synt"/>
    <property type="match status" value="1"/>
</dbReference>
<dbReference type="PANTHER" id="PTHR43033:SF1">
    <property type="entry name" value="TRNA(ILE)-LYSIDINE SYNTHASE-RELATED"/>
    <property type="match status" value="1"/>
</dbReference>
<evidence type="ECO:0000256" key="7">
    <source>
        <dbReference type="HAMAP-Rule" id="MF_01161"/>
    </source>
</evidence>
<gene>
    <name evidence="7 11" type="primary">tilS</name>
    <name evidence="11" type="ORF">AGI3411_02043</name>
</gene>
<dbReference type="GO" id="GO:0006400">
    <property type="term" value="P:tRNA modification"/>
    <property type="evidence" value="ECO:0007669"/>
    <property type="project" value="UniProtKB-UniRule"/>
</dbReference>
<comment type="catalytic activity">
    <reaction evidence="6 7">
        <text>cytidine(34) in tRNA(Ile2) + L-lysine + ATP = lysidine(34) in tRNA(Ile2) + AMP + diphosphate + H(+)</text>
        <dbReference type="Rhea" id="RHEA:43744"/>
        <dbReference type="Rhea" id="RHEA-COMP:10625"/>
        <dbReference type="Rhea" id="RHEA-COMP:10670"/>
        <dbReference type="ChEBI" id="CHEBI:15378"/>
        <dbReference type="ChEBI" id="CHEBI:30616"/>
        <dbReference type="ChEBI" id="CHEBI:32551"/>
        <dbReference type="ChEBI" id="CHEBI:33019"/>
        <dbReference type="ChEBI" id="CHEBI:82748"/>
        <dbReference type="ChEBI" id="CHEBI:83665"/>
        <dbReference type="ChEBI" id="CHEBI:456215"/>
        <dbReference type="EC" id="6.3.4.19"/>
    </reaction>
</comment>
<comment type="similarity">
    <text evidence="7">Belongs to the tRNA(Ile)-lysidine synthase family.</text>
</comment>
<reference evidence="11 12" key="1">
    <citation type="submission" date="2018-07" db="EMBL/GenBank/DDBJ databases">
        <authorList>
            <person name="Peeters C."/>
        </authorList>
    </citation>
    <scope>NUCLEOTIDE SEQUENCE [LARGE SCALE GENOMIC DNA]</scope>
    <source>
        <strain evidence="11 12">LMG 3411</strain>
    </source>
</reference>
<dbReference type="AlphaFoldDB" id="A0A446CBC2"/>
<accession>A0A446CBC2</accession>
<keyword evidence="1 7" id="KW-0963">Cytoplasm</keyword>
<keyword evidence="12" id="KW-1185">Reference proteome</keyword>
<dbReference type="OrthoDB" id="9807403at2"/>
<comment type="function">
    <text evidence="7">Ligates lysine onto the cytidine present at position 34 of the AUA codon-specific tRNA(Ile) that contains the anticodon CAU, in an ATP-dependent manner. Cytidine is converted to lysidine, thus changing the amino acid specificity of the tRNA from methionine to isoleucine.</text>
</comment>
<evidence type="ECO:0000259" key="10">
    <source>
        <dbReference type="Pfam" id="PF09179"/>
    </source>
</evidence>
<dbReference type="EC" id="6.3.4.19" evidence="7"/>